<dbReference type="PANTHER" id="PTHR43248">
    <property type="entry name" value="2-SUCCINYL-6-HYDROXY-2,4-CYCLOHEXADIENE-1-CARBOXYLATE SYNTHASE"/>
    <property type="match status" value="1"/>
</dbReference>
<accession>A0A345XPT3</accession>
<organism evidence="8 9">
    <name type="scientific">Streptomyces armeniacus</name>
    <dbReference type="NCBI Taxonomy" id="83291"/>
    <lineage>
        <taxon>Bacteria</taxon>
        <taxon>Bacillati</taxon>
        <taxon>Actinomycetota</taxon>
        <taxon>Actinomycetes</taxon>
        <taxon>Kitasatosporales</taxon>
        <taxon>Streptomycetaceae</taxon>
        <taxon>Streptomyces</taxon>
    </lineage>
</organism>
<keyword evidence="9" id="KW-1185">Reference proteome</keyword>
<feature type="domain" description="AB hydrolase-1" evidence="6">
    <location>
        <begin position="122"/>
        <end position="337"/>
    </location>
</feature>
<dbReference type="Pfam" id="PF00561">
    <property type="entry name" value="Abhydrolase_1"/>
    <property type="match status" value="1"/>
</dbReference>
<sequence length="531" mass="56940">MNTRRLLRTSSAACLAAALLMSGCSSGDSDEDRNEKDNADASPSRTPGGNAPPLKALPADTPEELKPYYEQKLKWRECGTIGFECTTLKVPLDYAKPDPEAELKLAVSRKKAGGDGKRIGSLMVNPGGPGGSAIQYLQQAAAVGFPSEVRERYDIVGMDPRGVARSEPVECLSDREMDQFVTTDQTPDEEKETDKLVSAYEDFAEGCEQRSSGLLGHVSTVEAARDMDVLRSALGDDKVSYYGASYGTFLGATYAGLYPQRTGRLVLDGALDPSLSAREVNRQQTGGFETAFRAFAEDCVKQSDCPLGKKNAKDAGERLSAFFKKVDAEPVPTGESRKLTESLATTGVVQAMYSEVLWPDLRKALTSAMKGQGGDLLALSDSYYERDSDGTYANIMFANPAVNCLDLPPAFSGPEDVKKGVESFEKVSPVFGRGFAWAALNCAYWPEKPTGKQHSIQAKGAPPIVVIGTTRDPATPYAWAQGLAGQLSSGRLLTREGDGHTAFMQGSECVDSTVGDYLVSGKAPEDGKRCT</sequence>
<feature type="chain" id="PRO_5016814580" evidence="5">
    <location>
        <begin position="28"/>
        <end position="531"/>
    </location>
</feature>
<dbReference type="SUPFAM" id="SSF53474">
    <property type="entry name" value="alpha/beta-Hydrolases"/>
    <property type="match status" value="1"/>
</dbReference>
<gene>
    <name evidence="8" type="ORF">DVA86_14290</name>
</gene>
<comment type="similarity">
    <text evidence="1">Belongs to the peptidase S33 family.</text>
</comment>
<dbReference type="Pfam" id="PF08386">
    <property type="entry name" value="Abhydrolase_4"/>
    <property type="match status" value="1"/>
</dbReference>
<evidence type="ECO:0000259" key="7">
    <source>
        <dbReference type="Pfam" id="PF08386"/>
    </source>
</evidence>
<dbReference type="AlphaFoldDB" id="A0A345XPT3"/>
<dbReference type="InterPro" id="IPR029058">
    <property type="entry name" value="AB_hydrolase_fold"/>
</dbReference>
<proteinExistence type="inferred from homology"/>
<evidence type="ECO:0000256" key="2">
    <source>
        <dbReference type="ARBA" id="ARBA00022729"/>
    </source>
</evidence>
<name>A0A345XPT3_9ACTN</name>
<evidence type="ECO:0000313" key="8">
    <source>
        <dbReference type="EMBL" id="AXK33649.1"/>
    </source>
</evidence>
<dbReference type="GO" id="GO:0016787">
    <property type="term" value="F:hydrolase activity"/>
    <property type="evidence" value="ECO:0007669"/>
    <property type="project" value="UniProtKB-KW"/>
</dbReference>
<protein>
    <submittedName>
        <fullName evidence="8">Alpha/beta hydrolase</fullName>
    </submittedName>
</protein>
<dbReference type="EMBL" id="CP031320">
    <property type="protein sequence ID" value="AXK33649.1"/>
    <property type="molecule type" value="Genomic_DNA"/>
</dbReference>
<dbReference type="KEGG" id="sarm:DVA86_14290"/>
<dbReference type="InterPro" id="IPR051601">
    <property type="entry name" value="Serine_prot/Carboxylest_S33"/>
</dbReference>
<dbReference type="RefSeq" id="WP_208878624.1">
    <property type="nucleotide sequence ID" value="NZ_CP031320.1"/>
</dbReference>
<evidence type="ECO:0000259" key="6">
    <source>
        <dbReference type="Pfam" id="PF00561"/>
    </source>
</evidence>
<feature type="region of interest" description="Disordered" evidence="4">
    <location>
        <begin position="25"/>
        <end position="62"/>
    </location>
</feature>
<feature type="signal peptide" evidence="5">
    <location>
        <begin position="1"/>
        <end position="27"/>
    </location>
</feature>
<dbReference type="PROSITE" id="PS51257">
    <property type="entry name" value="PROKAR_LIPOPROTEIN"/>
    <property type="match status" value="1"/>
</dbReference>
<evidence type="ECO:0000313" key="9">
    <source>
        <dbReference type="Proteomes" id="UP000254425"/>
    </source>
</evidence>
<dbReference type="InterPro" id="IPR013595">
    <property type="entry name" value="Pept_S33_TAP-like_C"/>
</dbReference>
<keyword evidence="3 8" id="KW-0378">Hydrolase</keyword>
<keyword evidence="2 5" id="KW-0732">Signal</keyword>
<evidence type="ECO:0000256" key="1">
    <source>
        <dbReference type="ARBA" id="ARBA00010088"/>
    </source>
</evidence>
<evidence type="ECO:0000256" key="4">
    <source>
        <dbReference type="SAM" id="MobiDB-lite"/>
    </source>
</evidence>
<reference evidence="8 9" key="1">
    <citation type="submission" date="2018-07" db="EMBL/GenBank/DDBJ databases">
        <title>Draft genome of the type strain Streptomyces armeniacus ATCC 15676.</title>
        <authorList>
            <person name="Labana P."/>
            <person name="Gosse J.T."/>
            <person name="Boddy C.N."/>
        </authorList>
    </citation>
    <scope>NUCLEOTIDE SEQUENCE [LARGE SCALE GENOMIC DNA]</scope>
    <source>
        <strain evidence="8 9">ATCC 15676</strain>
    </source>
</reference>
<evidence type="ECO:0000256" key="3">
    <source>
        <dbReference type="ARBA" id="ARBA00022801"/>
    </source>
</evidence>
<dbReference type="PANTHER" id="PTHR43248:SF29">
    <property type="entry name" value="TRIPEPTIDYL AMINOPEPTIDASE"/>
    <property type="match status" value="1"/>
</dbReference>
<dbReference type="Gene3D" id="3.40.50.1820">
    <property type="entry name" value="alpha/beta hydrolase"/>
    <property type="match status" value="1"/>
</dbReference>
<evidence type="ECO:0000256" key="5">
    <source>
        <dbReference type="SAM" id="SignalP"/>
    </source>
</evidence>
<dbReference type="InterPro" id="IPR000073">
    <property type="entry name" value="AB_hydrolase_1"/>
</dbReference>
<dbReference type="Proteomes" id="UP000254425">
    <property type="component" value="Chromosome"/>
</dbReference>
<feature type="domain" description="Peptidase S33 tripeptidyl aminopeptidase-like C-terminal" evidence="7">
    <location>
        <begin position="428"/>
        <end position="530"/>
    </location>
</feature>